<gene>
    <name evidence="2" type="ORF">ACFO3F_13705</name>
</gene>
<evidence type="ECO:0000256" key="1">
    <source>
        <dbReference type="SAM" id="MobiDB-lite"/>
    </source>
</evidence>
<dbReference type="EMBL" id="JBHSGF010000010">
    <property type="protein sequence ID" value="MFC4556303.1"/>
    <property type="molecule type" value="Genomic_DNA"/>
</dbReference>
<feature type="region of interest" description="Disordered" evidence="1">
    <location>
        <begin position="1"/>
        <end position="44"/>
    </location>
</feature>
<evidence type="ECO:0000313" key="2">
    <source>
        <dbReference type="EMBL" id="MFC4556303.1"/>
    </source>
</evidence>
<sequence>MSTNADDQRPDPVPAAPEEVAPAAPVGEEPAVAGEEPAPAPPAVRTAVVDPATLRRAPRYGRFAGVGVLLGALVAFGVAFLGDSELGRGTIFLLLLVGLGSLGALVGALLAVRADRRSVRDRGAR</sequence>
<name>A0ABV9DEK7_9MICO</name>
<accession>A0ABV9DEK7</accession>
<evidence type="ECO:0000313" key="3">
    <source>
        <dbReference type="Proteomes" id="UP001595955"/>
    </source>
</evidence>
<protein>
    <submittedName>
        <fullName evidence="2">Uncharacterized protein</fullName>
    </submittedName>
</protein>
<dbReference type="Proteomes" id="UP001595955">
    <property type="component" value="Unassembled WGS sequence"/>
</dbReference>
<keyword evidence="3" id="KW-1185">Reference proteome</keyword>
<organism evidence="2 3">
    <name type="scientific">Georgenia faecalis</name>
    <dbReference type="NCBI Taxonomy" id="2483799"/>
    <lineage>
        <taxon>Bacteria</taxon>
        <taxon>Bacillati</taxon>
        <taxon>Actinomycetota</taxon>
        <taxon>Actinomycetes</taxon>
        <taxon>Micrococcales</taxon>
        <taxon>Bogoriellaceae</taxon>
        <taxon>Georgenia</taxon>
    </lineage>
</organism>
<proteinExistence type="predicted"/>
<dbReference type="RefSeq" id="WP_122825109.1">
    <property type="nucleotide sequence ID" value="NZ_CP033325.1"/>
</dbReference>
<feature type="compositionally biased region" description="Low complexity" evidence="1">
    <location>
        <begin position="16"/>
        <end position="44"/>
    </location>
</feature>
<comment type="caution">
    <text evidence="2">The sequence shown here is derived from an EMBL/GenBank/DDBJ whole genome shotgun (WGS) entry which is preliminary data.</text>
</comment>
<feature type="compositionally biased region" description="Basic and acidic residues" evidence="1">
    <location>
        <begin position="1"/>
        <end position="10"/>
    </location>
</feature>
<reference evidence="3" key="1">
    <citation type="journal article" date="2019" name="Int. J. Syst. Evol. Microbiol.">
        <title>The Global Catalogue of Microorganisms (GCM) 10K type strain sequencing project: providing services to taxonomists for standard genome sequencing and annotation.</title>
        <authorList>
            <consortium name="The Broad Institute Genomics Platform"/>
            <consortium name="The Broad Institute Genome Sequencing Center for Infectious Disease"/>
            <person name="Wu L."/>
            <person name="Ma J."/>
        </authorList>
    </citation>
    <scope>NUCLEOTIDE SEQUENCE [LARGE SCALE GENOMIC DNA]</scope>
    <source>
        <strain evidence="3">JCM 3369</strain>
    </source>
</reference>